<proteinExistence type="predicted"/>
<feature type="compositionally biased region" description="Polar residues" evidence="1">
    <location>
        <begin position="20"/>
        <end position="49"/>
    </location>
</feature>
<protein>
    <submittedName>
        <fullName evidence="4">Uncharacterized protein LOC117659884</fullName>
    </submittedName>
</protein>
<dbReference type="GeneID" id="117659884"/>
<dbReference type="Pfam" id="PF23210">
    <property type="entry name" value="HEAT_Maestro_2"/>
    <property type="match status" value="1"/>
</dbReference>
<dbReference type="RefSeq" id="XP_060540405.1">
    <property type="nucleotide sequence ID" value="XM_060684422.1"/>
</dbReference>
<accession>A0ABM3YWA8</accession>
<reference evidence="4" key="1">
    <citation type="submission" date="2025-08" db="UniProtKB">
        <authorList>
            <consortium name="RefSeq"/>
        </authorList>
    </citation>
    <scope>IDENTIFICATION</scope>
    <source>
        <tissue evidence="4">Blood</tissue>
    </source>
</reference>
<feature type="compositionally biased region" description="Basic and acidic residues" evidence="1">
    <location>
        <begin position="100"/>
        <end position="114"/>
    </location>
</feature>
<sequence>MDHMLKKLPFLKKESKETHPQISSNDPRQWNNQEAHPSTSSATQRTTQVLPLLVKSAPVDIRKKMQPPALVLPDLVHRTTPRAPQREIKAGQKEPPPLPRRPERERAPGRKRSPDAILPSYPELSDECFRSLWESRKALKGRPVKEILDLMDEREILETILDHLRPFQKSRINYNMHPDAEGKPTLPLETHRKLFLPLLLHFLTTSFLLFLLLLAKQIPSDHKLPRRKTSPLPPIDQEQSTSQVLSKDKINLYKYYGVKLRNSRQKDLVTEQLKSLLSFSFQEETDREGISETIRMVAFCHLPEILEVLKEAGHFRQPKAPFALEATSEESQTLSERRIRTTLILCYGQAVLGAQVEDMVPLMDNIISEILDQYSTRNKDEGLKTAFMRSIIMITKAVAYSRRQDIHLPHKQELVINIIEVIEDQPSRPLSVVILHQAIVTITCIRYLPAPPSSSHQLSRNLELDPVMGFQCQVPML</sequence>
<dbReference type="PANTHER" id="PTHR23120:SF0">
    <property type="entry name" value="MAESTRO HEAT-LIKE REPEAT FAMILY MEMBER 1"/>
    <property type="match status" value="1"/>
</dbReference>
<feature type="region of interest" description="Disordered" evidence="1">
    <location>
        <begin position="72"/>
        <end position="119"/>
    </location>
</feature>
<feature type="region of interest" description="Disordered" evidence="1">
    <location>
        <begin position="1"/>
        <end position="49"/>
    </location>
</feature>
<evidence type="ECO:0000256" key="1">
    <source>
        <dbReference type="SAM" id="MobiDB-lite"/>
    </source>
</evidence>
<dbReference type="InterPro" id="IPR055408">
    <property type="entry name" value="HEAT_MROH2B-like"/>
</dbReference>
<evidence type="ECO:0000259" key="2">
    <source>
        <dbReference type="Pfam" id="PF23210"/>
    </source>
</evidence>
<organism evidence="3 4">
    <name type="scientific">Pantherophis guttatus</name>
    <name type="common">Corn snake</name>
    <name type="synonym">Elaphe guttata</name>
    <dbReference type="NCBI Taxonomy" id="94885"/>
    <lineage>
        <taxon>Eukaryota</taxon>
        <taxon>Metazoa</taxon>
        <taxon>Chordata</taxon>
        <taxon>Craniata</taxon>
        <taxon>Vertebrata</taxon>
        <taxon>Euteleostomi</taxon>
        <taxon>Lepidosauria</taxon>
        <taxon>Squamata</taxon>
        <taxon>Bifurcata</taxon>
        <taxon>Unidentata</taxon>
        <taxon>Episquamata</taxon>
        <taxon>Toxicofera</taxon>
        <taxon>Serpentes</taxon>
        <taxon>Colubroidea</taxon>
        <taxon>Colubridae</taxon>
        <taxon>Colubrinae</taxon>
        <taxon>Pantherophis</taxon>
    </lineage>
</organism>
<dbReference type="InterPro" id="IPR045206">
    <property type="entry name" value="Maestro_heat-like_prot"/>
</dbReference>
<name>A0ABM3YWA8_PANGU</name>
<dbReference type="PANTHER" id="PTHR23120">
    <property type="entry name" value="MAESTRO-RELATED HEAT DOMAIN-CONTAINING"/>
    <property type="match status" value="1"/>
</dbReference>
<evidence type="ECO:0000313" key="4">
    <source>
        <dbReference type="RefSeq" id="XP_060540405.1"/>
    </source>
</evidence>
<feature type="compositionally biased region" description="Basic and acidic residues" evidence="1">
    <location>
        <begin position="1"/>
        <end position="19"/>
    </location>
</feature>
<feature type="domain" description="MROH2B-like HEAT-repeats" evidence="2">
    <location>
        <begin position="245"/>
        <end position="449"/>
    </location>
</feature>
<gene>
    <name evidence="4" type="primary">LOC117659884</name>
</gene>
<dbReference type="Proteomes" id="UP001652622">
    <property type="component" value="Unplaced"/>
</dbReference>
<keyword evidence="3" id="KW-1185">Reference proteome</keyword>
<evidence type="ECO:0000313" key="3">
    <source>
        <dbReference type="Proteomes" id="UP001652622"/>
    </source>
</evidence>